<dbReference type="InterPro" id="IPR011037">
    <property type="entry name" value="Pyrv_Knase-like_insert_dom_sf"/>
</dbReference>
<accession>A0A3B0UKI8</accession>
<dbReference type="GO" id="GO:0003824">
    <property type="term" value="F:catalytic activity"/>
    <property type="evidence" value="ECO:0007669"/>
    <property type="project" value="InterPro"/>
</dbReference>
<name>A0A3B0UKI8_9ZZZZ</name>
<dbReference type="PROSITE" id="PS51340">
    <property type="entry name" value="MOSC"/>
    <property type="match status" value="1"/>
</dbReference>
<evidence type="ECO:0000313" key="2">
    <source>
        <dbReference type="EMBL" id="VAW25029.1"/>
    </source>
</evidence>
<dbReference type="SUPFAM" id="SSF50800">
    <property type="entry name" value="PK beta-barrel domain-like"/>
    <property type="match status" value="1"/>
</dbReference>
<dbReference type="EMBL" id="UOEQ01000576">
    <property type="protein sequence ID" value="VAW25029.1"/>
    <property type="molecule type" value="Genomic_DNA"/>
</dbReference>
<gene>
    <name evidence="2" type="ORF">MNBD_ALPHA11-1953</name>
</gene>
<feature type="domain" description="MOSC" evidence="1">
    <location>
        <begin position="35"/>
        <end position="192"/>
    </location>
</feature>
<organism evidence="2">
    <name type="scientific">hydrothermal vent metagenome</name>
    <dbReference type="NCBI Taxonomy" id="652676"/>
    <lineage>
        <taxon>unclassified sequences</taxon>
        <taxon>metagenomes</taxon>
        <taxon>ecological metagenomes</taxon>
    </lineage>
</organism>
<dbReference type="AlphaFoldDB" id="A0A3B0UKI8"/>
<dbReference type="Gene3D" id="2.40.33.20">
    <property type="entry name" value="PK beta-barrel domain-like"/>
    <property type="match status" value="1"/>
</dbReference>
<dbReference type="PANTHER" id="PTHR36930:SF1">
    <property type="entry name" value="MOSC DOMAIN-CONTAINING PROTEIN"/>
    <property type="match status" value="1"/>
</dbReference>
<dbReference type="PANTHER" id="PTHR36930">
    <property type="entry name" value="METAL-SULFUR CLUSTER BIOSYNTHESIS PROTEINS YUAD-RELATED"/>
    <property type="match status" value="1"/>
</dbReference>
<dbReference type="InterPro" id="IPR052716">
    <property type="entry name" value="MOSC_domain"/>
</dbReference>
<proteinExistence type="predicted"/>
<evidence type="ECO:0000259" key="1">
    <source>
        <dbReference type="PROSITE" id="PS51340"/>
    </source>
</evidence>
<dbReference type="GO" id="GO:0030170">
    <property type="term" value="F:pyridoxal phosphate binding"/>
    <property type="evidence" value="ECO:0007669"/>
    <property type="project" value="InterPro"/>
</dbReference>
<sequence length="201" mass="22373">MVEQFDGSEIDFIAPKKRHGVVRGVYSALGAGFTSKSLDTLDLTYEGIAGDRHSGLTRKSNSREPWYEKGTQMRNEQQLSFLSQEELSAIANELNIEKIDPEWLGCSICVSGIEHLSLLPPRTILMFEGGVSVRIDGSRGPCKISGRALVKQYEGRDDLEFAFVRAAKHRRGLVGWVEIPGTIKAGEKFVARIWEQCIYPG</sequence>
<dbReference type="Pfam" id="PF03473">
    <property type="entry name" value="MOSC"/>
    <property type="match status" value="1"/>
</dbReference>
<protein>
    <recommendedName>
        <fullName evidence="1">MOSC domain-containing protein</fullName>
    </recommendedName>
</protein>
<reference evidence="2" key="1">
    <citation type="submission" date="2018-06" db="EMBL/GenBank/DDBJ databases">
        <authorList>
            <person name="Zhirakovskaya E."/>
        </authorList>
    </citation>
    <scope>NUCLEOTIDE SEQUENCE</scope>
</reference>
<dbReference type="InterPro" id="IPR005302">
    <property type="entry name" value="MoCF_Sase_C"/>
</dbReference>
<dbReference type="GO" id="GO:0030151">
    <property type="term" value="F:molybdenum ion binding"/>
    <property type="evidence" value="ECO:0007669"/>
    <property type="project" value="InterPro"/>
</dbReference>